<evidence type="ECO:0000313" key="1">
    <source>
        <dbReference type="EMBL" id="EDW74166.1"/>
    </source>
</evidence>
<reference evidence="1 2" key="1">
    <citation type="journal article" date="2007" name="Nature">
        <title>Evolution of genes and genomes on the Drosophila phylogeny.</title>
        <authorList>
            <consortium name="Drosophila 12 Genomes Consortium"/>
            <person name="Clark A.G."/>
            <person name="Eisen M.B."/>
            <person name="Smith D.R."/>
            <person name="Bergman C.M."/>
            <person name="Oliver B."/>
            <person name="Markow T.A."/>
            <person name="Kaufman T.C."/>
            <person name="Kellis M."/>
            <person name="Gelbart W."/>
            <person name="Iyer V.N."/>
            <person name="Pollard D.A."/>
            <person name="Sackton T.B."/>
            <person name="Larracuente A.M."/>
            <person name="Singh N.D."/>
            <person name="Abad J.P."/>
            <person name="Abt D.N."/>
            <person name="Adryan B."/>
            <person name="Aguade M."/>
            <person name="Akashi H."/>
            <person name="Anderson W.W."/>
            <person name="Aquadro C.F."/>
            <person name="Ardell D.H."/>
            <person name="Arguello R."/>
            <person name="Artieri C.G."/>
            <person name="Barbash D.A."/>
            <person name="Barker D."/>
            <person name="Barsanti P."/>
            <person name="Batterham P."/>
            <person name="Batzoglou S."/>
            <person name="Begun D."/>
            <person name="Bhutkar A."/>
            <person name="Blanco E."/>
            <person name="Bosak S.A."/>
            <person name="Bradley R.K."/>
            <person name="Brand A.D."/>
            <person name="Brent M.R."/>
            <person name="Brooks A.N."/>
            <person name="Brown R.H."/>
            <person name="Butlin R.K."/>
            <person name="Caggese C."/>
            <person name="Calvi B.R."/>
            <person name="Bernardo de Carvalho A."/>
            <person name="Caspi A."/>
            <person name="Castrezana S."/>
            <person name="Celniker S.E."/>
            <person name="Chang J.L."/>
            <person name="Chapple C."/>
            <person name="Chatterji S."/>
            <person name="Chinwalla A."/>
            <person name="Civetta A."/>
            <person name="Clifton S.W."/>
            <person name="Comeron J.M."/>
            <person name="Costello J.C."/>
            <person name="Coyne J.A."/>
            <person name="Daub J."/>
            <person name="David R.G."/>
            <person name="Delcher A.L."/>
            <person name="Delehaunty K."/>
            <person name="Do C.B."/>
            <person name="Ebling H."/>
            <person name="Edwards K."/>
            <person name="Eickbush T."/>
            <person name="Evans J.D."/>
            <person name="Filipski A."/>
            <person name="Findeiss S."/>
            <person name="Freyhult E."/>
            <person name="Fulton L."/>
            <person name="Fulton R."/>
            <person name="Garcia A.C."/>
            <person name="Gardiner A."/>
            <person name="Garfield D.A."/>
            <person name="Garvin B.E."/>
            <person name="Gibson G."/>
            <person name="Gilbert D."/>
            <person name="Gnerre S."/>
            <person name="Godfrey J."/>
            <person name="Good R."/>
            <person name="Gotea V."/>
            <person name="Gravely B."/>
            <person name="Greenberg A.J."/>
            <person name="Griffiths-Jones S."/>
            <person name="Gross S."/>
            <person name="Guigo R."/>
            <person name="Gustafson E.A."/>
            <person name="Haerty W."/>
            <person name="Hahn M.W."/>
            <person name="Halligan D.L."/>
            <person name="Halpern A.L."/>
            <person name="Halter G.M."/>
            <person name="Han M.V."/>
            <person name="Heger A."/>
            <person name="Hillier L."/>
            <person name="Hinrichs A.S."/>
            <person name="Holmes I."/>
            <person name="Hoskins R.A."/>
            <person name="Hubisz M.J."/>
            <person name="Hultmark D."/>
            <person name="Huntley M.A."/>
            <person name="Jaffe D.B."/>
            <person name="Jagadeeshan S."/>
            <person name="Jeck W.R."/>
            <person name="Johnson J."/>
            <person name="Jones C.D."/>
            <person name="Jordan W.C."/>
            <person name="Karpen G.H."/>
            <person name="Kataoka E."/>
            <person name="Keightley P.D."/>
            <person name="Kheradpour P."/>
            <person name="Kirkness E.F."/>
            <person name="Koerich L.B."/>
            <person name="Kristiansen K."/>
            <person name="Kudrna D."/>
            <person name="Kulathinal R.J."/>
            <person name="Kumar S."/>
            <person name="Kwok R."/>
            <person name="Lander E."/>
            <person name="Langley C.H."/>
            <person name="Lapoint R."/>
            <person name="Lazzaro B.P."/>
            <person name="Lee S.J."/>
            <person name="Levesque L."/>
            <person name="Li R."/>
            <person name="Lin C.F."/>
            <person name="Lin M.F."/>
            <person name="Lindblad-Toh K."/>
            <person name="Llopart A."/>
            <person name="Long M."/>
            <person name="Low L."/>
            <person name="Lozovsky E."/>
            <person name="Lu J."/>
            <person name="Luo M."/>
            <person name="Machado C.A."/>
            <person name="Makalowski W."/>
            <person name="Marzo M."/>
            <person name="Matsuda M."/>
            <person name="Matzkin L."/>
            <person name="McAllister B."/>
            <person name="McBride C.S."/>
            <person name="McKernan B."/>
            <person name="McKernan K."/>
            <person name="Mendez-Lago M."/>
            <person name="Minx P."/>
            <person name="Mollenhauer M.U."/>
            <person name="Montooth K."/>
            <person name="Mount S.M."/>
            <person name="Mu X."/>
            <person name="Myers E."/>
            <person name="Negre B."/>
            <person name="Newfeld S."/>
            <person name="Nielsen R."/>
            <person name="Noor M.A."/>
            <person name="O'Grady P."/>
            <person name="Pachter L."/>
            <person name="Papaceit M."/>
            <person name="Parisi M.J."/>
            <person name="Parisi M."/>
            <person name="Parts L."/>
            <person name="Pedersen J.S."/>
            <person name="Pesole G."/>
            <person name="Phillippy A.M."/>
            <person name="Ponting C.P."/>
            <person name="Pop M."/>
            <person name="Porcelli D."/>
            <person name="Powell J.R."/>
            <person name="Prohaska S."/>
            <person name="Pruitt K."/>
            <person name="Puig M."/>
            <person name="Quesneville H."/>
            <person name="Ram K.R."/>
            <person name="Rand D."/>
            <person name="Rasmussen M.D."/>
            <person name="Reed L.K."/>
            <person name="Reenan R."/>
            <person name="Reily A."/>
            <person name="Remington K.A."/>
            <person name="Rieger T.T."/>
            <person name="Ritchie M.G."/>
            <person name="Robin C."/>
            <person name="Rogers Y.H."/>
            <person name="Rohde C."/>
            <person name="Rozas J."/>
            <person name="Rubenfield M.J."/>
            <person name="Ruiz A."/>
            <person name="Russo S."/>
            <person name="Salzberg S.L."/>
            <person name="Sanchez-Gracia A."/>
            <person name="Saranga D.J."/>
            <person name="Sato H."/>
            <person name="Schaeffer S.W."/>
            <person name="Schatz M.C."/>
            <person name="Schlenke T."/>
            <person name="Schwartz R."/>
            <person name="Segarra C."/>
            <person name="Singh R.S."/>
            <person name="Sirot L."/>
            <person name="Sirota M."/>
            <person name="Sisneros N.B."/>
            <person name="Smith C.D."/>
            <person name="Smith T.F."/>
            <person name="Spieth J."/>
            <person name="Stage D.E."/>
            <person name="Stark A."/>
            <person name="Stephan W."/>
            <person name="Strausberg R.L."/>
            <person name="Strempel S."/>
            <person name="Sturgill D."/>
            <person name="Sutton G."/>
            <person name="Sutton G.G."/>
            <person name="Tao W."/>
            <person name="Teichmann S."/>
            <person name="Tobari Y.N."/>
            <person name="Tomimura Y."/>
            <person name="Tsolas J.M."/>
            <person name="Valente V.L."/>
            <person name="Venter E."/>
            <person name="Venter J.C."/>
            <person name="Vicario S."/>
            <person name="Vieira F.G."/>
            <person name="Vilella A.J."/>
            <person name="Villasante A."/>
            <person name="Walenz B."/>
            <person name="Wang J."/>
            <person name="Wasserman M."/>
            <person name="Watts T."/>
            <person name="Wilson D."/>
            <person name="Wilson R.K."/>
            <person name="Wing R.A."/>
            <person name="Wolfner M.F."/>
            <person name="Wong A."/>
            <person name="Wong G.K."/>
            <person name="Wu C.I."/>
            <person name="Wu G."/>
            <person name="Yamamoto D."/>
            <person name="Yang H.P."/>
            <person name="Yang S.P."/>
            <person name="Yorke J.A."/>
            <person name="Yoshida K."/>
            <person name="Zdobnov E."/>
            <person name="Zhang P."/>
            <person name="Zhang Y."/>
            <person name="Zimin A.V."/>
            <person name="Baldwin J."/>
            <person name="Abdouelleil A."/>
            <person name="Abdulkadir J."/>
            <person name="Abebe A."/>
            <person name="Abera B."/>
            <person name="Abreu J."/>
            <person name="Acer S.C."/>
            <person name="Aftuck L."/>
            <person name="Alexander A."/>
            <person name="An P."/>
            <person name="Anderson E."/>
            <person name="Anderson S."/>
            <person name="Arachi H."/>
            <person name="Azer M."/>
            <person name="Bachantsang P."/>
            <person name="Barry A."/>
            <person name="Bayul T."/>
            <person name="Berlin A."/>
            <person name="Bessette D."/>
            <person name="Bloom T."/>
            <person name="Blye J."/>
            <person name="Boguslavskiy L."/>
            <person name="Bonnet C."/>
            <person name="Boukhgalter B."/>
            <person name="Bourzgui I."/>
            <person name="Brown A."/>
            <person name="Cahill P."/>
            <person name="Channer S."/>
            <person name="Cheshatsang Y."/>
            <person name="Chuda L."/>
            <person name="Citroen M."/>
            <person name="Collymore A."/>
            <person name="Cooke P."/>
            <person name="Costello M."/>
            <person name="D'Aco K."/>
            <person name="Daza R."/>
            <person name="De Haan G."/>
            <person name="DeGray S."/>
            <person name="DeMaso C."/>
            <person name="Dhargay N."/>
            <person name="Dooley K."/>
            <person name="Dooley E."/>
            <person name="Doricent M."/>
            <person name="Dorje P."/>
            <person name="Dorjee K."/>
            <person name="Dupes A."/>
            <person name="Elong R."/>
            <person name="Falk J."/>
            <person name="Farina A."/>
            <person name="Faro S."/>
            <person name="Ferguson D."/>
            <person name="Fisher S."/>
            <person name="Foley C.D."/>
            <person name="Franke A."/>
            <person name="Friedrich D."/>
            <person name="Gadbois L."/>
            <person name="Gearin G."/>
            <person name="Gearin C.R."/>
            <person name="Giannoukos G."/>
            <person name="Goode T."/>
            <person name="Graham J."/>
            <person name="Grandbois E."/>
            <person name="Grewal S."/>
            <person name="Gyaltsen K."/>
            <person name="Hafez N."/>
            <person name="Hagos B."/>
            <person name="Hall J."/>
            <person name="Henson C."/>
            <person name="Hollinger A."/>
            <person name="Honan T."/>
            <person name="Huard M.D."/>
            <person name="Hughes L."/>
            <person name="Hurhula B."/>
            <person name="Husby M.E."/>
            <person name="Kamat A."/>
            <person name="Kanga B."/>
            <person name="Kashin S."/>
            <person name="Khazanovich D."/>
            <person name="Kisner P."/>
            <person name="Lance K."/>
            <person name="Lara M."/>
            <person name="Lee W."/>
            <person name="Lennon N."/>
            <person name="Letendre F."/>
            <person name="LeVine R."/>
            <person name="Lipovsky A."/>
            <person name="Liu X."/>
            <person name="Liu J."/>
            <person name="Liu S."/>
            <person name="Lokyitsang T."/>
            <person name="Lokyitsang Y."/>
            <person name="Lubonja R."/>
            <person name="Lui A."/>
            <person name="MacDonald P."/>
            <person name="Magnisalis V."/>
            <person name="Maru K."/>
            <person name="Matthews C."/>
            <person name="McCusker W."/>
            <person name="McDonough S."/>
            <person name="Mehta T."/>
            <person name="Meldrim J."/>
            <person name="Meneus L."/>
            <person name="Mihai O."/>
            <person name="Mihalev A."/>
            <person name="Mihova T."/>
            <person name="Mittelman R."/>
            <person name="Mlenga V."/>
            <person name="Montmayeur A."/>
            <person name="Mulrain L."/>
            <person name="Navidi A."/>
            <person name="Naylor J."/>
            <person name="Negash T."/>
            <person name="Nguyen T."/>
            <person name="Nguyen N."/>
            <person name="Nicol R."/>
            <person name="Norbu C."/>
            <person name="Norbu N."/>
            <person name="Novod N."/>
            <person name="O'Neill B."/>
            <person name="Osman S."/>
            <person name="Markiewicz E."/>
            <person name="Oyono O.L."/>
            <person name="Patti C."/>
            <person name="Phunkhang P."/>
            <person name="Pierre F."/>
            <person name="Priest M."/>
            <person name="Raghuraman S."/>
            <person name="Rege F."/>
            <person name="Reyes R."/>
            <person name="Rise C."/>
            <person name="Rogov P."/>
            <person name="Ross K."/>
            <person name="Ryan E."/>
            <person name="Settipalli S."/>
            <person name="Shea T."/>
            <person name="Sherpa N."/>
            <person name="Shi L."/>
            <person name="Shih D."/>
            <person name="Sparrow T."/>
            <person name="Spaulding J."/>
            <person name="Stalker J."/>
            <person name="Stange-Thomann N."/>
            <person name="Stavropoulos S."/>
            <person name="Stone C."/>
            <person name="Strader C."/>
            <person name="Tesfaye S."/>
            <person name="Thomson T."/>
            <person name="Thoulutsang Y."/>
            <person name="Thoulutsang D."/>
            <person name="Topham K."/>
            <person name="Topping I."/>
            <person name="Tsamla T."/>
            <person name="Vassiliev H."/>
            <person name="Vo A."/>
            <person name="Wangchuk T."/>
            <person name="Wangdi T."/>
            <person name="Weiand M."/>
            <person name="Wilkinson J."/>
            <person name="Wilson A."/>
            <person name="Yadav S."/>
            <person name="Young G."/>
            <person name="Yu Q."/>
            <person name="Zembek L."/>
            <person name="Zhong D."/>
            <person name="Zimmer A."/>
            <person name="Zwirko Z."/>
            <person name="Jaffe D.B."/>
            <person name="Alvarez P."/>
            <person name="Brockman W."/>
            <person name="Butler J."/>
            <person name="Chin C."/>
            <person name="Gnerre S."/>
            <person name="Grabherr M."/>
            <person name="Kleber M."/>
            <person name="Mauceli E."/>
            <person name="MacCallum I."/>
        </authorList>
    </citation>
    <scope>NUCLEOTIDE SEQUENCE [LARGE SCALE GENOMIC DNA]</scope>
    <source>
        <strain evidence="2">Tucson 14030-0811.24</strain>
    </source>
</reference>
<accession>B4MPX7</accession>
<dbReference type="PhylomeDB" id="B4MPX7"/>
<dbReference type="AlphaFoldDB" id="B4MPX7"/>
<dbReference type="Proteomes" id="UP000007798">
    <property type="component" value="Unassembled WGS sequence"/>
</dbReference>
<evidence type="ECO:0000313" key="2">
    <source>
        <dbReference type="Proteomes" id="UP000007798"/>
    </source>
</evidence>
<sequence>MLAFKQVKDFSNLNHTCPYGTQLVKDLYLRPELLNNLPMPTGEYFIRLTWYFYGKHIANTNFYFEYIEDLQKTVNQ</sequence>
<dbReference type="Pfam" id="PF06477">
    <property type="entry name" value="DUF1091"/>
    <property type="match status" value="1"/>
</dbReference>
<organism evidence="2">
    <name type="scientific">Drosophila willistoni</name>
    <name type="common">Fruit fly</name>
    <dbReference type="NCBI Taxonomy" id="7260"/>
    <lineage>
        <taxon>Eukaryota</taxon>
        <taxon>Metazoa</taxon>
        <taxon>Ecdysozoa</taxon>
        <taxon>Arthropoda</taxon>
        <taxon>Hexapoda</taxon>
        <taxon>Insecta</taxon>
        <taxon>Pterygota</taxon>
        <taxon>Neoptera</taxon>
        <taxon>Endopterygota</taxon>
        <taxon>Diptera</taxon>
        <taxon>Brachycera</taxon>
        <taxon>Muscomorpha</taxon>
        <taxon>Ephydroidea</taxon>
        <taxon>Drosophilidae</taxon>
        <taxon>Drosophila</taxon>
        <taxon>Sophophora</taxon>
    </lineage>
</organism>
<name>B4MPX7_DROWI</name>
<dbReference type="InParanoid" id="B4MPX7"/>
<dbReference type="PANTHER" id="PTHR20898:SF0">
    <property type="entry name" value="DAEDALUS ON 3-RELATED"/>
    <property type="match status" value="1"/>
</dbReference>
<dbReference type="PANTHER" id="PTHR20898">
    <property type="entry name" value="DAEDALUS ON 3-RELATED-RELATED"/>
    <property type="match status" value="1"/>
</dbReference>
<dbReference type="InterPro" id="IPR010512">
    <property type="entry name" value="DUF1091"/>
</dbReference>
<proteinExistence type="predicted"/>
<protein>
    <submittedName>
        <fullName evidence="1">GK19398</fullName>
    </submittedName>
</protein>
<dbReference type="OrthoDB" id="7859583at2759"/>
<dbReference type="OMA" id="YLSTDIM"/>
<keyword evidence="2" id="KW-1185">Reference proteome</keyword>
<dbReference type="EMBL" id="CH963849">
    <property type="protein sequence ID" value="EDW74166.1"/>
    <property type="molecule type" value="Genomic_DNA"/>
</dbReference>
<dbReference type="HOGENOM" id="CLU_196249_0_0_1"/>
<gene>
    <name evidence="1" type="primary">Dwil\GK19398</name>
    <name evidence="1" type="ORF">Dwil_GK19398</name>
</gene>